<sequence length="191" mass="21897">MRKIFVILSFVLVFSTLSFGFSETSVKATEEHNDFLRVSQAQFHLSLLKRQEQKIYNENGEYVGTLGIEPVLSAGSNDNIMSALASYKVGTGNSTWKIYWYSGTVNYHFYVDINISSTGLATITRAYNGWYFITPPYTVKKDWISILRKTETYTLPAEARYHLTLNSIWGGEWTIYLYARVKDQTLYTGTN</sequence>
<accession>A0ABY9MC73</accession>
<evidence type="ECO:0000313" key="1">
    <source>
        <dbReference type="EMBL" id="WMJ15622.1"/>
    </source>
</evidence>
<proteinExistence type="predicted"/>
<dbReference type="RefSeq" id="WP_307898409.1">
    <property type="nucleotide sequence ID" value="NZ_CP133076.1"/>
</dbReference>
<dbReference type="Gene3D" id="2.60.40.3860">
    <property type="match status" value="1"/>
</dbReference>
<dbReference type="CDD" id="cd14247">
    <property type="entry name" value="Lmo2686_like"/>
    <property type="match status" value="1"/>
</dbReference>
<gene>
    <name evidence="1" type="ORF">RA955_12715</name>
</gene>
<dbReference type="Proteomes" id="UP001223761">
    <property type="component" value="Chromosome"/>
</dbReference>
<name>A0ABY9MC73_9BACL</name>
<protein>
    <submittedName>
        <fullName evidence="1">DUF5626 family protein</fullName>
    </submittedName>
</protein>
<dbReference type="InterPro" id="IPR033804">
    <property type="entry name" value="Lmo2686-like"/>
</dbReference>
<reference evidence="1 2" key="1">
    <citation type="submission" date="2023-08" db="EMBL/GenBank/DDBJ databases">
        <title>Genome sequencing of the thermostable Gram positive bacteria Geobacillus proteiniphilus strain T-6.</title>
        <authorList>
            <person name="Shulami S."/>
            <person name="Shoham Y."/>
        </authorList>
    </citation>
    <scope>NUCLEOTIDE SEQUENCE [LARGE SCALE GENOMIC DNA]</scope>
    <source>
        <strain evidence="1 2">T-6</strain>
    </source>
</reference>
<evidence type="ECO:0000313" key="2">
    <source>
        <dbReference type="Proteomes" id="UP001223761"/>
    </source>
</evidence>
<keyword evidence="2" id="KW-1185">Reference proteome</keyword>
<organism evidence="1 2">
    <name type="scientific">Geobacillus proteiniphilus</name>
    <dbReference type="NCBI Taxonomy" id="860353"/>
    <lineage>
        <taxon>Bacteria</taxon>
        <taxon>Bacillati</taxon>
        <taxon>Bacillota</taxon>
        <taxon>Bacilli</taxon>
        <taxon>Bacillales</taxon>
        <taxon>Anoxybacillaceae</taxon>
        <taxon>Geobacillus</taxon>
    </lineage>
</organism>
<dbReference type="EMBL" id="CP133076">
    <property type="protein sequence ID" value="WMJ15622.1"/>
    <property type="molecule type" value="Genomic_DNA"/>
</dbReference>